<protein>
    <submittedName>
        <fullName evidence="9">Retrovirus-related Pol polyprotein from transposon 17.6</fullName>
    </submittedName>
</protein>
<dbReference type="Pfam" id="PF17917">
    <property type="entry name" value="RT_RNaseH"/>
    <property type="match status" value="1"/>
</dbReference>
<sequence length="511" mass="56212">MNIDRACMKSLNADHIAGASMFKIMGNVNLLDKICGKTGHMQLVCKSKKVCRSTSDPNADVKAIAGDTSKLPLSILPQNSSHVFKTVISASGQTHEFIVDTDFEEVETYQDDDIVHAAGEATRDMRLLSLLNRFFLFGVAIHRDKYTFGVSSFSCVGYIVDGSGCKPNRSRLSPLINAPSPTNLQELHSVLGALQNHSGCIPNFAKHASVLFDVTPANQFSWSSNHEKMLPALPSHLRTAAVLKPFSTKHHSTVIIDASPTGIEAVLEACGRPVICISRRLSKAERGYSQTQREARAVYWTVKRLHGYLSGSNFTIATDHEALKFLYHPTKSLAKSSAAMVQRWIIALSSSTRLFIVFMGSDLRPATGIILSSSGKGMVTILDLDDLSSHRGHIDQVESNTRGQSVIGTPAVSNTNGSFADDHMVSERNVISDEHTTNEEPEVSNLRRSEQLRSRSPLNYKHPYADSRCGGCDEHDLFSIRCPIHFSPVLIFQELYTYANSNKYVLPVTVC</sequence>
<reference key="2">
    <citation type="submission" date="2011-10" db="EMBL/GenBank/DDBJ databases">
        <title>The genome and transcriptome sequence of Clonorchis sinensis provide insights into the carcinogenic liver fluke.</title>
        <authorList>
            <person name="Wang X."/>
            <person name="Huang Y."/>
            <person name="Chen W."/>
            <person name="Liu H."/>
            <person name="Guo L."/>
            <person name="Chen Y."/>
            <person name="Luo F."/>
            <person name="Zhou W."/>
            <person name="Sun J."/>
            <person name="Mao Q."/>
            <person name="Liang P."/>
            <person name="Zhou C."/>
            <person name="Tian Y."/>
            <person name="Men J."/>
            <person name="Lv X."/>
            <person name="Huang L."/>
            <person name="Zhou J."/>
            <person name="Hu Y."/>
            <person name="Li R."/>
            <person name="Zhang F."/>
            <person name="Lei H."/>
            <person name="Li X."/>
            <person name="Hu X."/>
            <person name="Liang C."/>
            <person name="Xu J."/>
            <person name="Wu Z."/>
            <person name="Yu X."/>
        </authorList>
    </citation>
    <scope>NUCLEOTIDE SEQUENCE</scope>
    <source>
        <strain>Henan</strain>
    </source>
</reference>
<dbReference type="Proteomes" id="UP000008909">
    <property type="component" value="Unassembled WGS sequence"/>
</dbReference>
<dbReference type="GO" id="GO:0004519">
    <property type="term" value="F:endonuclease activity"/>
    <property type="evidence" value="ECO:0007669"/>
    <property type="project" value="UniProtKB-KW"/>
</dbReference>
<evidence type="ECO:0000259" key="8">
    <source>
        <dbReference type="Pfam" id="PF17917"/>
    </source>
</evidence>
<dbReference type="GO" id="GO:0016787">
    <property type="term" value="F:hydrolase activity"/>
    <property type="evidence" value="ECO:0007669"/>
    <property type="project" value="UniProtKB-KW"/>
</dbReference>
<evidence type="ECO:0000313" key="9">
    <source>
        <dbReference type="EMBL" id="GAA54023.1"/>
    </source>
</evidence>
<proteinExistence type="predicted"/>
<dbReference type="PANTHER" id="PTHR37984:SF5">
    <property type="entry name" value="PROTEIN NYNRIN-LIKE"/>
    <property type="match status" value="1"/>
</dbReference>
<name>G7YM42_CLOSI</name>
<evidence type="ECO:0000313" key="10">
    <source>
        <dbReference type="Proteomes" id="UP000008909"/>
    </source>
</evidence>
<dbReference type="InterPro" id="IPR043128">
    <property type="entry name" value="Rev_trsase/Diguanyl_cyclase"/>
</dbReference>
<keyword evidence="5" id="KW-0378">Hydrolase</keyword>
<evidence type="ECO:0000256" key="2">
    <source>
        <dbReference type="ARBA" id="ARBA00022695"/>
    </source>
</evidence>
<dbReference type="PANTHER" id="PTHR37984">
    <property type="entry name" value="PROTEIN CBG26694"/>
    <property type="match status" value="1"/>
</dbReference>
<reference evidence="9" key="1">
    <citation type="journal article" date="2011" name="Genome Biol.">
        <title>The draft genome of the carcinogenic human liver fluke Clonorchis sinensis.</title>
        <authorList>
            <person name="Wang X."/>
            <person name="Chen W."/>
            <person name="Huang Y."/>
            <person name="Sun J."/>
            <person name="Men J."/>
            <person name="Liu H."/>
            <person name="Luo F."/>
            <person name="Guo L."/>
            <person name="Lv X."/>
            <person name="Deng C."/>
            <person name="Zhou C."/>
            <person name="Fan Y."/>
            <person name="Li X."/>
            <person name="Huang L."/>
            <person name="Hu Y."/>
            <person name="Liang C."/>
            <person name="Hu X."/>
            <person name="Xu J."/>
            <person name="Yu X."/>
        </authorList>
    </citation>
    <scope>NUCLEOTIDE SEQUENCE [LARGE SCALE GENOMIC DNA]</scope>
    <source>
        <strain evidence="9">Henan</strain>
    </source>
</reference>
<dbReference type="InterPro" id="IPR041373">
    <property type="entry name" value="RT_RNaseH"/>
</dbReference>
<gene>
    <name evidence="9" type="ORF">CLF_111919</name>
</gene>
<dbReference type="EMBL" id="DF143688">
    <property type="protein sequence ID" value="GAA54023.1"/>
    <property type="molecule type" value="Genomic_DNA"/>
</dbReference>
<evidence type="ECO:0000256" key="7">
    <source>
        <dbReference type="SAM" id="MobiDB-lite"/>
    </source>
</evidence>
<organism evidence="9 10">
    <name type="scientific">Clonorchis sinensis</name>
    <name type="common">Chinese liver fluke</name>
    <dbReference type="NCBI Taxonomy" id="79923"/>
    <lineage>
        <taxon>Eukaryota</taxon>
        <taxon>Metazoa</taxon>
        <taxon>Spiralia</taxon>
        <taxon>Lophotrochozoa</taxon>
        <taxon>Platyhelminthes</taxon>
        <taxon>Trematoda</taxon>
        <taxon>Digenea</taxon>
        <taxon>Opisthorchiida</taxon>
        <taxon>Opisthorchiata</taxon>
        <taxon>Opisthorchiidae</taxon>
        <taxon>Clonorchis</taxon>
    </lineage>
</organism>
<evidence type="ECO:0000256" key="5">
    <source>
        <dbReference type="ARBA" id="ARBA00022801"/>
    </source>
</evidence>
<dbReference type="GO" id="GO:0003964">
    <property type="term" value="F:RNA-directed DNA polymerase activity"/>
    <property type="evidence" value="ECO:0007669"/>
    <property type="project" value="UniProtKB-KW"/>
</dbReference>
<keyword evidence="10" id="KW-1185">Reference proteome</keyword>
<evidence type="ECO:0000256" key="1">
    <source>
        <dbReference type="ARBA" id="ARBA00022679"/>
    </source>
</evidence>
<dbReference type="SUPFAM" id="SSF56672">
    <property type="entry name" value="DNA/RNA polymerases"/>
    <property type="match status" value="1"/>
</dbReference>
<dbReference type="Gene3D" id="3.30.70.270">
    <property type="match status" value="1"/>
</dbReference>
<keyword evidence="4" id="KW-0255">Endonuclease</keyword>
<keyword evidence="3" id="KW-0540">Nuclease</keyword>
<evidence type="ECO:0000256" key="3">
    <source>
        <dbReference type="ARBA" id="ARBA00022722"/>
    </source>
</evidence>
<evidence type="ECO:0000256" key="4">
    <source>
        <dbReference type="ARBA" id="ARBA00022759"/>
    </source>
</evidence>
<dbReference type="AlphaFoldDB" id="G7YM42"/>
<keyword evidence="1" id="KW-0808">Transferase</keyword>
<dbReference type="InterPro" id="IPR043502">
    <property type="entry name" value="DNA/RNA_pol_sf"/>
</dbReference>
<dbReference type="InterPro" id="IPR050951">
    <property type="entry name" value="Retrovirus_Pol_polyprotein"/>
</dbReference>
<keyword evidence="2" id="KW-0548">Nucleotidyltransferase</keyword>
<accession>G7YM42</accession>
<keyword evidence="6" id="KW-0695">RNA-directed DNA polymerase</keyword>
<evidence type="ECO:0000256" key="6">
    <source>
        <dbReference type="ARBA" id="ARBA00022918"/>
    </source>
</evidence>
<feature type="domain" description="Reverse transcriptase RNase H-like" evidence="8">
    <location>
        <begin position="253"/>
        <end position="349"/>
    </location>
</feature>
<feature type="region of interest" description="Disordered" evidence="7">
    <location>
        <begin position="433"/>
        <end position="452"/>
    </location>
</feature>